<keyword evidence="14" id="KW-1185">Reference proteome</keyword>
<dbReference type="InterPro" id="IPR028082">
    <property type="entry name" value="Peripla_BP_I"/>
</dbReference>
<name>A0ABR4NB06_9FUNG</name>
<evidence type="ECO:0000256" key="2">
    <source>
        <dbReference type="ARBA" id="ARBA00022692"/>
    </source>
</evidence>
<dbReference type="InterPro" id="IPR002455">
    <property type="entry name" value="GPCR3_GABA-B"/>
</dbReference>
<comment type="caution">
    <text evidence="13">The sequence shown here is derived from an EMBL/GenBank/DDBJ whole genome shotgun (WGS) entry which is preliminary data.</text>
</comment>
<comment type="subcellular location">
    <subcellularLocation>
        <location evidence="1">Membrane</location>
        <topology evidence="1">Multi-pass membrane protein</topology>
    </subcellularLocation>
</comment>
<evidence type="ECO:0000256" key="8">
    <source>
        <dbReference type="ARBA" id="ARBA00023224"/>
    </source>
</evidence>
<evidence type="ECO:0000256" key="4">
    <source>
        <dbReference type="ARBA" id="ARBA00023040"/>
    </source>
</evidence>
<feature type="transmembrane region" description="Helical" evidence="9">
    <location>
        <begin position="683"/>
        <end position="700"/>
    </location>
</feature>
<keyword evidence="2 9" id="KW-0812">Transmembrane</keyword>
<protein>
    <recommendedName>
        <fullName evidence="15">G-protein coupled receptors family 3 profile domain-containing protein</fullName>
    </recommendedName>
</protein>
<sequence length="921" mass="100220">MRHAALTLLAAAHLAGTAVVAARASNKTANAATITIIDGSFPFAADQLLLGAYMAATELNANTSILQDVSLSINRVVMPQAERQPAVVYDMAAGLCNAAQTSAFLSFVTSGTALAVSLICPEIPHFSPASTSNALSDKHIAPLFYRNLLPLSQAMAVFAAPIKFFGWTKVGIVYGETGIWRDAAAGIKTLLRDQGVDVLASVSMADYNPDVSALYYPQIRSSFEFLRSTKLRVFTLMVYDIATMDALMAANKTGLIGPDYVWMTGNAPGYDPDLQSRWDTTVDPKLSQAIITTSYDISPDFDSPYGQAWIPRFVNFANQTLTNQPGLFRDVNFQQTDTTAPDYPANFFYDDPGTNQVPNAYVAGGYDAVNSLAFTFETLITDKSATGTELCNGSLAQFYSIDRLTRPFKEQQTLFNLKQFTPQGDPVASAYTVLQFLGVDIPDQVVDVGSITFDPVAATYKFSMNRITFIWAGNRSLDDVPRDFPPTPEDFVDIKSPSTIMAILISAAVALASLACAAIIAMRQIAPPTVPIVGLGLAVTQTNVLTMIGKDKPVACAFRPWPIVLGLSIVLGAMALKAVFTLINTRWGAMIKSINKTHINLAVAAVVLLFGTLLAVQSATCPLRSEAVFLDWLGGFAYTCVRQGPLSALAILQITGIAFLIVAVAWLSFATRDLPEKLNDSKQTGASVGTIAMFCAVVILQSTTQASVVSQFLFETACVVGVSSFVCWVYLGIPIWRHMQQTADRTHRIHVHRRVRRSAVRTAQLSTESDSVSLDTSFKPFRGEIAEEQQRHAHYMTMRAMIARSVVLQQWRSSVVTLLPAPLFMIRIASEDLTEASTWLPPFLPLSAISLVECGDENDAMGCRVCELAISRRRMRMWFGDSVKAQTWTDAVARLALQRLGRDASEGAGQLLNRVQVRGKR</sequence>
<gene>
    <name evidence="13" type="ORF">HK105_203800</name>
</gene>
<keyword evidence="8" id="KW-0807">Transducer</keyword>
<feature type="transmembrane region" description="Helical" evidence="9">
    <location>
        <begin position="648"/>
        <end position="671"/>
    </location>
</feature>
<keyword evidence="6" id="KW-0675">Receptor</keyword>
<feature type="transmembrane region" description="Helical" evidence="9">
    <location>
        <begin position="601"/>
        <end position="620"/>
    </location>
</feature>
<evidence type="ECO:0000259" key="11">
    <source>
        <dbReference type="Pfam" id="PF00003"/>
    </source>
</evidence>
<evidence type="ECO:0000256" key="5">
    <source>
        <dbReference type="ARBA" id="ARBA00023136"/>
    </source>
</evidence>
<feature type="signal peptide" evidence="10">
    <location>
        <begin position="1"/>
        <end position="22"/>
    </location>
</feature>
<dbReference type="PANTHER" id="PTHR10519">
    <property type="entry name" value="GABA-B RECEPTOR"/>
    <property type="match status" value="1"/>
</dbReference>
<evidence type="ECO:0000256" key="6">
    <source>
        <dbReference type="ARBA" id="ARBA00023170"/>
    </source>
</evidence>
<dbReference type="Proteomes" id="UP001527925">
    <property type="component" value="Unassembled WGS sequence"/>
</dbReference>
<keyword evidence="4" id="KW-0297">G-protein coupled receptor</keyword>
<evidence type="ECO:0000259" key="12">
    <source>
        <dbReference type="Pfam" id="PF01094"/>
    </source>
</evidence>
<keyword evidence="3 9" id="KW-1133">Transmembrane helix</keyword>
<dbReference type="Gene3D" id="3.40.50.2300">
    <property type="match status" value="2"/>
</dbReference>
<dbReference type="SUPFAM" id="SSF53822">
    <property type="entry name" value="Periplasmic binding protein-like I"/>
    <property type="match status" value="1"/>
</dbReference>
<feature type="chain" id="PRO_5046146113" description="G-protein coupled receptors family 3 profile domain-containing protein" evidence="10">
    <location>
        <begin position="23"/>
        <end position="921"/>
    </location>
</feature>
<dbReference type="InterPro" id="IPR017978">
    <property type="entry name" value="GPCR_3_C"/>
</dbReference>
<feature type="domain" description="Receptor ligand binding region" evidence="12">
    <location>
        <begin position="51"/>
        <end position="394"/>
    </location>
</feature>
<keyword evidence="7" id="KW-0325">Glycoprotein</keyword>
<keyword evidence="5 9" id="KW-0472">Membrane</keyword>
<evidence type="ECO:0000313" key="14">
    <source>
        <dbReference type="Proteomes" id="UP001527925"/>
    </source>
</evidence>
<keyword evidence="10" id="KW-0732">Signal</keyword>
<evidence type="ECO:0000256" key="9">
    <source>
        <dbReference type="SAM" id="Phobius"/>
    </source>
</evidence>
<feature type="transmembrane region" description="Helical" evidence="9">
    <location>
        <begin position="712"/>
        <end position="731"/>
    </location>
</feature>
<reference evidence="13 14" key="1">
    <citation type="submission" date="2023-09" db="EMBL/GenBank/DDBJ databases">
        <title>Pangenome analysis of Batrachochytrium dendrobatidis and related Chytrids.</title>
        <authorList>
            <person name="Yacoub M.N."/>
            <person name="Stajich J.E."/>
            <person name="James T.Y."/>
        </authorList>
    </citation>
    <scope>NUCLEOTIDE SEQUENCE [LARGE SCALE GENOMIC DNA]</scope>
    <source>
        <strain evidence="13 14">JEL0888</strain>
    </source>
</reference>
<evidence type="ECO:0000256" key="10">
    <source>
        <dbReference type="SAM" id="SignalP"/>
    </source>
</evidence>
<feature type="transmembrane region" description="Helical" evidence="9">
    <location>
        <begin position="500"/>
        <end position="522"/>
    </location>
</feature>
<feature type="transmembrane region" description="Helical" evidence="9">
    <location>
        <begin position="529"/>
        <end position="549"/>
    </location>
</feature>
<evidence type="ECO:0000256" key="7">
    <source>
        <dbReference type="ARBA" id="ARBA00023180"/>
    </source>
</evidence>
<organism evidence="13 14">
    <name type="scientific">Polyrhizophydium stewartii</name>
    <dbReference type="NCBI Taxonomy" id="2732419"/>
    <lineage>
        <taxon>Eukaryota</taxon>
        <taxon>Fungi</taxon>
        <taxon>Fungi incertae sedis</taxon>
        <taxon>Chytridiomycota</taxon>
        <taxon>Chytridiomycota incertae sedis</taxon>
        <taxon>Chytridiomycetes</taxon>
        <taxon>Rhizophydiales</taxon>
        <taxon>Rhizophydiales incertae sedis</taxon>
        <taxon>Polyrhizophydium</taxon>
    </lineage>
</organism>
<evidence type="ECO:0000256" key="1">
    <source>
        <dbReference type="ARBA" id="ARBA00004141"/>
    </source>
</evidence>
<proteinExistence type="predicted"/>
<dbReference type="InterPro" id="IPR001828">
    <property type="entry name" value="ANF_lig-bd_rcpt"/>
</dbReference>
<evidence type="ECO:0000256" key="3">
    <source>
        <dbReference type="ARBA" id="ARBA00022989"/>
    </source>
</evidence>
<evidence type="ECO:0008006" key="15">
    <source>
        <dbReference type="Google" id="ProtNLM"/>
    </source>
</evidence>
<evidence type="ECO:0000313" key="13">
    <source>
        <dbReference type="EMBL" id="KAL2916686.1"/>
    </source>
</evidence>
<dbReference type="Pfam" id="PF00003">
    <property type="entry name" value="7tm_3"/>
    <property type="match status" value="1"/>
</dbReference>
<dbReference type="EMBL" id="JADGIZ020000015">
    <property type="protein sequence ID" value="KAL2916686.1"/>
    <property type="molecule type" value="Genomic_DNA"/>
</dbReference>
<feature type="transmembrane region" description="Helical" evidence="9">
    <location>
        <begin position="561"/>
        <end position="580"/>
    </location>
</feature>
<feature type="domain" description="G-protein coupled receptors family 3 profile" evidence="11">
    <location>
        <begin position="494"/>
        <end position="728"/>
    </location>
</feature>
<dbReference type="Pfam" id="PF01094">
    <property type="entry name" value="ANF_receptor"/>
    <property type="match status" value="1"/>
</dbReference>
<accession>A0ABR4NB06</accession>
<dbReference type="PANTHER" id="PTHR10519:SF20">
    <property type="entry name" value="G-PROTEIN COUPLED RECEPTOR 156-RELATED"/>
    <property type="match status" value="1"/>
</dbReference>